<dbReference type="Proteomes" id="UP000680815">
    <property type="component" value="Unassembled WGS sequence"/>
</dbReference>
<dbReference type="SMART" id="SM00267">
    <property type="entry name" value="GGDEF"/>
    <property type="match status" value="1"/>
</dbReference>
<dbReference type="PROSITE" id="PS50883">
    <property type="entry name" value="EAL"/>
    <property type="match status" value="1"/>
</dbReference>
<dbReference type="InterPro" id="IPR000160">
    <property type="entry name" value="GGDEF_dom"/>
</dbReference>
<evidence type="ECO:0000313" key="4">
    <source>
        <dbReference type="Proteomes" id="UP000680815"/>
    </source>
</evidence>
<dbReference type="InterPro" id="IPR043128">
    <property type="entry name" value="Rev_trsase/Diguanyl_cyclase"/>
</dbReference>
<keyword evidence="4" id="KW-1185">Reference proteome</keyword>
<dbReference type="Pfam" id="PF00563">
    <property type="entry name" value="EAL"/>
    <property type="match status" value="1"/>
</dbReference>
<dbReference type="PROSITE" id="PS50887">
    <property type="entry name" value="GGDEF"/>
    <property type="match status" value="1"/>
</dbReference>
<name>A0ABS4AT89_9PROT</name>
<accession>A0ABS4AT89</accession>
<evidence type="ECO:0000313" key="3">
    <source>
        <dbReference type="EMBL" id="MBP0464574.1"/>
    </source>
</evidence>
<evidence type="ECO:0000259" key="1">
    <source>
        <dbReference type="PROSITE" id="PS50883"/>
    </source>
</evidence>
<dbReference type="CDD" id="cd01949">
    <property type="entry name" value="GGDEF"/>
    <property type="match status" value="1"/>
</dbReference>
<protein>
    <submittedName>
        <fullName evidence="3">EAL domain-containing protein</fullName>
    </submittedName>
</protein>
<dbReference type="InterPro" id="IPR029787">
    <property type="entry name" value="Nucleotide_cyclase"/>
</dbReference>
<dbReference type="Gene3D" id="3.20.20.450">
    <property type="entry name" value="EAL domain"/>
    <property type="match status" value="1"/>
</dbReference>
<sequence length="446" mass="48338">MTYAAKLSPAATDAGEPLGPIDETTGLLRREAFLGALDRRARQEEKRPFALLAIDLDRFKAVNDSLGHPIGDALLRAVGRRLRSCIRAGDLAGRLGGDEFAILLPDQGREEDAEALAARLVDLLSRPFLLEGHSAVIGASVGIAIFPEDADDADRLMRAADLALYAAKEQGRGLVRRYAPEMRARMEERRRLEADLRAAIGLGQFELHFQPQVSIAGGALTGFEALLRWRHPERGLVPPAAFVPLAEEIGLIVPIGEWVLRTACREATTWPEALHVAVNVAAPQFAQRDLFDVVAAALADSGLPAHRLELEVTETSLLHDTTRAIETCQRLRTLGVRISLDDFGTGYSSLTQLRDFPLDRVKIDRSFIAEIGTRGDSAAIVRAVTALGAALGLRTTAEGVETPEQLAELLAYGCSEAQGYLVSRPVPRDQVQEMIARLAQGQETAA</sequence>
<organism evidence="3 4">
    <name type="scientific">Roseomonas nitratireducens</name>
    <dbReference type="NCBI Taxonomy" id="2820810"/>
    <lineage>
        <taxon>Bacteria</taxon>
        <taxon>Pseudomonadati</taxon>
        <taxon>Pseudomonadota</taxon>
        <taxon>Alphaproteobacteria</taxon>
        <taxon>Acetobacterales</taxon>
        <taxon>Roseomonadaceae</taxon>
        <taxon>Roseomonas</taxon>
    </lineage>
</organism>
<gene>
    <name evidence="3" type="ORF">J5Y09_11710</name>
</gene>
<dbReference type="PANTHER" id="PTHR44757">
    <property type="entry name" value="DIGUANYLATE CYCLASE DGCP"/>
    <property type="match status" value="1"/>
</dbReference>
<proteinExistence type="predicted"/>
<dbReference type="SUPFAM" id="SSF141868">
    <property type="entry name" value="EAL domain-like"/>
    <property type="match status" value="1"/>
</dbReference>
<reference evidence="3 4" key="1">
    <citation type="submission" date="2021-03" db="EMBL/GenBank/DDBJ databases">
        <authorList>
            <person name="So Y."/>
        </authorList>
    </citation>
    <scope>NUCLEOTIDE SEQUENCE [LARGE SCALE GENOMIC DNA]</scope>
    <source>
        <strain evidence="3 4">PWR1</strain>
    </source>
</reference>
<feature type="domain" description="EAL" evidence="1">
    <location>
        <begin position="189"/>
        <end position="439"/>
    </location>
</feature>
<dbReference type="InterPro" id="IPR035919">
    <property type="entry name" value="EAL_sf"/>
</dbReference>
<dbReference type="SUPFAM" id="SSF55073">
    <property type="entry name" value="Nucleotide cyclase"/>
    <property type="match status" value="1"/>
</dbReference>
<dbReference type="CDD" id="cd01948">
    <property type="entry name" value="EAL"/>
    <property type="match status" value="1"/>
</dbReference>
<dbReference type="PANTHER" id="PTHR44757:SF2">
    <property type="entry name" value="BIOFILM ARCHITECTURE MAINTENANCE PROTEIN MBAA"/>
    <property type="match status" value="1"/>
</dbReference>
<comment type="caution">
    <text evidence="3">The sequence shown here is derived from an EMBL/GenBank/DDBJ whole genome shotgun (WGS) entry which is preliminary data.</text>
</comment>
<dbReference type="InterPro" id="IPR001633">
    <property type="entry name" value="EAL_dom"/>
</dbReference>
<dbReference type="InterPro" id="IPR052155">
    <property type="entry name" value="Biofilm_reg_signaling"/>
</dbReference>
<dbReference type="RefSeq" id="WP_209351975.1">
    <property type="nucleotide sequence ID" value="NZ_JAGIYZ010000010.1"/>
</dbReference>
<dbReference type="NCBIfam" id="TIGR00254">
    <property type="entry name" value="GGDEF"/>
    <property type="match status" value="1"/>
</dbReference>
<dbReference type="SMART" id="SM00052">
    <property type="entry name" value="EAL"/>
    <property type="match status" value="1"/>
</dbReference>
<evidence type="ECO:0000259" key="2">
    <source>
        <dbReference type="PROSITE" id="PS50887"/>
    </source>
</evidence>
<dbReference type="Pfam" id="PF00990">
    <property type="entry name" value="GGDEF"/>
    <property type="match status" value="1"/>
</dbReference>
<feature type="domain" description="GGDEF" evidence="2">
    <location>
        <begin position="47"/>
        <end position="180"/>
    </location>
</feature>
<dbReference type="Gene3D" id="3.30.70.270">
    <property type="match status" value="1"/>
</dbReference>
<dbReference type="EMBL" id="JAGIYZ010000010">
    <property type="protein sequence ID" value="MBP0464574.1"/>
    <property type="molecule type" value="Genomic_DNA"/>
</dbReference>